<evidence type="ECO:0000256" key="3">
    <source>
        <dbReference type="ARBA" id="ARBA00022692"/>
    </source>
</evidence>
<dbReference type="Proteomes" id="UP000015101">
    <property type="component" value="Unassembled WGS sequence"/>
</dbReference>
<dbReference type="AlphaFoldDB" id="T1FQ63"/>
<dbReference type="InterPro" id="IPR042127">
    <property type="entry name" value="TMEM45"/>
</dbReference>
<evidence type="ECO:0000313" key="7">
    <source>
        <dbReference type="EMBL" id="ESO02169.1"/>
    </source>
</evidence>
<reference evidence="8" key="3">
    <citation type="submission" date="2015-06" db="UniProtKB">
        <authorList>
            <consortium name="EnsemblMetazoa"/>
        </authorList>
    </citation>
    <scope>IDENTIFICATION</scope>
</reference>
<dbReference type="InterPro" id="IPR006904">
    <property type="entry name" value="DUF716"/>
</dbReference>
<dbReference type="InParanoid" id="T1FQ63"/>
<comment type="similarity">
    <text evidence="2">Belongs to the TMEM45 family.</text>
</comment>
<keyword evidence="9" id="KW-1185">Reference proteome</keyword>
<dbReference type="KEGG" id="hro:HELRODRAFT_188606"/>
<keyword evidence="3 6" id="KW-0812">Transmembrane</keyword>
<feature type="transmembrane region" description="Helical" evidence="6">
    <location>
        <begin position="163"/>
        <end position="187"/>
    </location>
</feature>
<accession>T1FQ63</accession>
<reference evidence="9" key="1">
    <citation type="submission" date="2012-12" db="EMBL/GenBank/DDBJ databases">
        <authorList>
            <person name="Hellsten U."/>
            <person name="Grimwood J."/>
            <person name="Chapman J.A."/>
            <person name="Shapiro H."/>
            <person name="Aerts A."/>
            <person name="Otillar R.P."/>
            <person name="Terry A.Y."/>
            <person name="Boore J.L."/>
            <person name="Simakov O."/>
            <person name="Marletaz F."/>
            <person name="Cho S.-J."/>
            <person name="Edsinger-Gonzales E."/>
            <person name="Havlak P."/>
            <person name="Kuo D.-H."/>
            <person name="Larsson T."/>
            <person name="Lv J."/>
            <person name="Arendt D."/>
            <person name="Savage R."/>
            <person name="Osoegawa K."/>
            <person name="de Jong P."/>
            <person name="Lindberg D.R."/>
            <person name="Seaver E.C."/>
            <person name="Weisblat D.A."/>
            <person name="Putnam N.H."/>
            <person name="Grigoriev I.V."/>
            <person name="Rokhsar D.S."/>
        </authorList>
    </citation>
    <scope>NUCLEOTIDE SEQUENCE</scope>
</reference>
<evidence type="ECO:0000256" key="5">
    <source>
        <dbReference type="ARBA" id="ARBA00023136"/>
    </source>
</evidence>
<dbReference type="PANTHER" id="PTHR16007">
    <property type="entry name" value="EPIDIDYMAL MEMBRANE PROTEIN E9-RELATED"/>
    <property type="match status" value="1"/>
</dbReference>
<evidence type="ECO:0000256" key="1">
    <source>
        <dbReference type="ARBA" id="ARBA00004141"/>
    </source>
</evidence>
<organism evidence="8 9">
    <name type="scientific">Helobdella robusta</name>
    <name type="common">Californian leech</name>
    <dbReference type="NCBI Taxonomy" id="6412"/>
    <lineage>
        <taxon>Eukaryota</taxon>
        <taxon>Metazoa</taxon>
        <taxon>Spiralia</taxon>
        <taxon>Lophotrochozoa</taxon>
        <taxon>Annelida</taxon>
        <taxon>Clitellata</taxon>
        <taxon>Hirudinea</taxon>
        <taxon>Rhynchobdellida</taxon>
        <taxon>Glossiphoniidae</taxon>
        <taxon>Helobdella</taxon>
    </lineage>
</organism>
<dbReference type="HOGENOM" id="CLU_1186142_0_0_1"/>
<keyword evidence="5 6" id="KW-0472">Membrane</keyword>
<proteinExistence type="inferred from homology"/>
<comment type="subcellular location">
    <subcellularLocation>
        <location evidence="1">Membrane</location>
        <topology evidence="1">Multi-pass membrane protein</topology>
    </subcellularLocation>
</comment>
<evidence type="ECO:0000256" key="4">
    <source>
        <dbReference type="ARBA" id="ARBA00022989"/>
    </source>
</evidence>
<dbReference type="RefSeq" id="XP_009019577.1">
    <property type="nucleotide sequence ID" value="XM_009021329.1"/>
</dbReference>
<evidence type="ECO:0000313" key="9">
    <source>
        <dbReference type="Proteomes" id="UP000015101"/>
    </source>
</evidence>
<dbReference type="EMBL" id="KB096742">
    <property type="protein sequence ID" value="ESO02169.1"/>
    <property type="molecule type" value="Genomic_DNA"/>
</dbReference>
<evidence type="ECO:0000313" key="8">
    <source>
        <dbReference type="EnsemblMetazoa" id="HelroP188606"/>
    </source>
</evidence>
<feature type="transmembrane region" description="Helical" evidence="6">
    <location>
        <begin position="119"/>
        <end position="143"/>
    </location>
</feature>
<dbReference type="PANTHER" id="PTHR16007:SF15">
    <property type="entry name" value="TRANSMEMBRANE PROTEIN 45B"/>
    <property type="match status" value="1"/>
</dbReference>
<name>T1FQ63_HELRO</name>
<evidence type="ECO:0000256" key="6">
    <source>
        <dbReference type="SAM" id="Phobius"/>
    </source>
</evidence>
<keyword evidence="4 6" id="KW-1133">Transmembrane helix</keyword>
<evidence type="ECO:0008006" key="10">
    <source>
        <dbReference type="Google" id="ProtNLM"/>
    </source>
</evidence>
<dbReference type="Pfam" id="PF04819">
    <property type="entry name" value="DUF716"/>
    <property type="match status" value="1"/>
</dbReference>
<dbReference type="EMBL" id="AMQM01000811">
    <property type="status" value="NOT_ANNOTATED_CDS"/>
    <property type="molecule type" value="Genomic_DNA"/>
</dbReference>
<dbReference type="OrthoDB" id="551896at2759"/>
<sequence length="234" mass="26441">MNNSLIGEIFSEGVKFLDEEGNFLKVAQMQHMSIYTIFITHGIIDILMSYRLPLFKGADYISASLAFFWFGYSFSFHAHMHDKAMLETAIHVLPIPIMYIVSLLALVEMLFPCFIQISVLRCIAVMLLGTWLIQASFVMYLPYPLPGSSLNPRWNQLDDRNVHAIVASFGFHIILSIVITILIYAAVYSYLKVKNKLPYAFQPIRNVDDNDVTGNNGCVTASQSKSLLDDDDVV</sequence>
<dbReference type="OMA" id="ISGYKWM"/>
<gene>
    <name evidence="8" type="primary">20210960</name>
    <name evidence="7" type="ORF">HELRODRAFT_188606</name>
</gene>
<evidence type="ECO:0000256" key="2">
    <source>
        <dbReference type="ARBA" id="ARBA00006948"/>
    </source>
</evidence>
<dbReference type="GO" id="GO:0016020">
    <property type="term" value="C:membrane"/>
    <property type="evidence" value="ECO:0007669"/>
    <property type="project" value="UniProtKB-SubCell"/>
</dbReference>
<protein>
    <recommendedName>
        <fullName evidence="10">Transmembrane protein 45B</fullName>
    </recommendedName>
</protein>
<dbReference type="EnsemblMetazoa" id="HelroT188606">
    <property type="protein sequence ID" value="HelroP188606"/>
    <property type="gene ID" value="HelroG188606"/>
</dbReference>
<dbReference type="GeneID" id="20210960"/>
<feature type="transmembrane region" description="Helical" evidence="6">
    <location>
        <begin position="57"/>
        <end position="76"/>
    </location>
</feature>
<feature type="transmembrane region" description="Helical" evidence="6">
    <location>
        <begin position="32"/>
        <end position="50"/>
    </location>
</feature>
<dbReference type="CTD" id="20210960"/>
<feature type="transmembrane region" description="Helical" evidence="6">
    <location>
        <begin position="88"/>
        <end position="107"/>
    </location>
</feature>
<reference evidence="7 9" key="2">
    <citation type="journal article" date="2013" name="Nature">
        <title>Insights into bilaterian evolution from three spiralian genomes.</title>
        <authorList>
            <person name="Simakov O."/>
            <person name="Marletaz F."/>
            <person name="Cho S.J."/>
            <person name="Edsinger-Gonzales E."/>
            <person name="Havlak P."/>
            <person name="Hellsten U."/>
            <person name="Kuo D.H."/>
            <person name="Larsson T."/>
            <person name="Lv J."/>
            <person name="Arendt D."/>
            <person name="Savage R."/>
            <person name="Osoegawa K."/>
            <person name="de Jong P."/>
            <person name="Grimwood J."/>
            <person name="Chapman J.A."/>
            <person name="Shapiro H."/>
            <person name="Aerts A."/>
            <person name="Otillar R.P."/>
            <person name="Terry A.Y."/>
            <person name="Boore J.L."/>
            <person name="Grigoriev I.V."/>
            <person name="Lindberg D.R."/>
            <person name="Seaver E.C."/>
            <person name="Weisblat D.A."/>
            <person name="Putnam N.H."/>
            <person name="Rokhsar D.S."/>
        </authorList>
    </citation>
    <scope>NUCLEOTIDE SEQUENCE</scope>
</reference>